<keyword evidence="2" id="KW-0808">Transferase</keyword>
<dbReference type="Gene3D" id="3.90.120.10">
    <property type="entry name" value="DNA Methylase, subunit A, domain 2"/>
    <property type="match status" value="1"/>
</dbReference>
<dbReference type="EMBL" id="CAMXCT030006796">
    <property type="protein sequence ID" value="CAL4807503.1"/>
    <property type="molecule type" value="Genomic_DNA"/>
</dbReference>
<dbReference type="GO" id="GO:0008168">
    <property type="term" value="F:methyltransferase activity"/>
    <property type="evidence" value="ECO:0007669"/>
    <property type="project" value="UniProtKB-KW"/>
</dbReference>
<feature type="region of interest" description="Disordered" evidence="4">
    <location>
        <begin position="1411"/>
        <end position="1450"/>
    </location>
</feature>
<organism evidence="5">
    <name type="scientific">Cladocopium goreaui</name>
    <dbReference type="NCBI Taxonomy" id="2562237"/>
    <lineage>
        <taxon>Eukaryota</taxon>
        <taxon>Sar</taxon>
        <taxon>Alveolata</taxon>
        <taxon>Dinophyceae</taxon>
        <taxon>Suessiales</taxon>
        <taxon>Symbiodiniaceae</taxon>
        <taxon>Cladocopium</taxon>
    </lineage>
</organism>
<sequence>MPTVGSFRSMHSSLSGFSTAFEQLGCPIVTAVDSCELAVRAYQLNHSSHVICGDISSVNVLYQMHQCQLDLELNPAIAAGFPCQPLSRQGSQMRQWDNRSKTLGAILKASYMLQSAGLFLECVPEAMTDDSTQRQLHEFCQLRNFTMSQRIMHLHNCWPSRRSRWFCVLLPFNFGSVSFPPLPVLPDPPSVMKLMPYSPWPSWSMKDEEQLKWTAMEEQVYRDPQYGSVDRTVQAQQPLPTALHTWGNALYGCPCGCRATGLSPRTLRSGGLRGLAIVSGCWPHHTRHIHPKELQLFLGFPPFEKTLDDCRAQLCLFGNAVAPLQVLWIWSHVMQHLGLFHEGSNRNEIMTRYIDMILHQRDISWPSPSVGSGTLTLCTGDASIDIRFHTAQTVSQLLTAQAELEQTADVMFLMCEGCVLPQFAFLQERVYTIHTVPVLAASPHVWVPVIVLFLGQTNVCWVPPSLNVGQLLAWHGIFQYAKVLNEHDYEVSPHELVRPWQVIIVQQDPDDVAFDLSVTGFGPLSDNLPIGLLKITESWICTGLWHLDQLIKSQLLVTWTGLDFSPLTVWLPSSAAAVLELWPSTMDTQIACWLSPPETQLHAFVYEQWGWSLVFFNLTARCMQVTFLEPEGHLAVTSRVVARRAFGVSNRQHFVESVRKTPRGSGESTSLDAVMRAFHQELGITSALISDYICKTADLAHGLDFGLSPTVPFSLDSSSVHPTTSVAVTEDPTKQGLTAKFLLRFAKALVTNAPGKAQVGRIQVIHLDQQLGFLQQCSMRTWVVDQSPLSLFVLVNRHWTFAKCELKGAHLEVRVFDGLAHTSLSSLAPLCLSLKKAWNAETISVSTSWIIEQSRGDSCGTVALGHFALLSDLITYEQAMHFEQLHSCFAVGSCLLGPCRLSGFGPDDRSVAADLAKILPSKGVPEDQLKERTQAALKAFGAEAIAKALRTNNPWASLKQLGNSRPRPFMWVTNQELQMHIQDRSQKEYGVQHDTKRKKHQKEQRKQPFAAHSIDPNSLLMPAGLLVTNTGEAVPQIAVDAVCKNARGVAFALPQDVQQFLSDGKMISPEALSVLVIGSLPASAPRSLPMHSIQAPAIYRGTDEPILIDCTIIQLGDQAVYQKQNQQAPEVAVFPTAVFRVHVFRDLWISDHSWDDLVARPVKSLVGAFDILRLCKDQECQGFCGLCHPSCEEEGIESGLLDIWAFHWHALDGSKTPPPKSDVLSIYFRVPESSFRALHVLSGTHGVFFEPRHSDKPGPDDRYAVVWLPLCTLSEAMHRVKTLDEGIAVCHLGSKYGIRCLVKDQEDLHRIVNPTKPFVSCNIKQIFRVEPLPAGTQRQSLVDTLQAVGWKAKPLQPCRGSQGRAWNVGAEDAPPSPFIETQHGWLSVSKVKDTWTQAKPQEIIATVRTRQHMTAASSSSAPAAQDPWHAPGGDPWAGYNNKSPVVAPSQHVQKKIEDVEQKLTGHVQAAIDAQVQQFKGDAKARDRLTNVEHQIQSIICNQQKLENWAVESSSKVAAIQADQATLGKAVQQCQQTVHEQGQALHQVAQEVATCTSTITSQGHTLQQVAQDVTGIQKDLTTQLESYFSKQAATIEALIELVMFLVLCLTPSLTRLNGFFGVVWVRPLRIVLALVSLVPGPTFPNARALSEELLAPITENLVFGREGPRAIVGDFNCAAGQLQQMRLWQAQGTRTPFTQEQLCGKAFCVPLDLWVVSVIGGHVDLTNNKGRRQESCQAKMQASTKSLFAVTRKSAKYALDCLEDKVSQPITVVDPSIGLVSVASYYHLSVSLIGVGLFTSSRPRLPLDHAGGLGTPVHGLVADLIKAYNTLPRNPTFDFLRVLGDWWKLFSQEGSNQETHGPFGKLMNLLADIKLHIDADCRLWFSEHGFISVLQCSESVLERILARFFQDRQAEKLSSREGYQGLQFGCEVDITTSSDRHFCLQDQAHLMTARDGSFITNDIKSKFDSRLSATCVWCNKTDNRLHRYTECSKYDTVRAEHCALFEDWDELPACFRSHGLVPQNPWQVLVWEALITLPSRLYDYQFSPTGSIIHCFTDGSVAQPQSAADSLASWAVVVANVGPLAWGPLPGIQQSIPRAEAYAFLCAVIWCEHFDGTVHIWSDNQGVVDHARDILRGIFNPEEVEHEDIWRSIQEHMMHTSADLQIHKVASHDRECQSESPVEDFFRIWNNCADVQAHAANMSRPAYFQRIWEQHQNFRQTWKKRVEQITKFQKAIADIDCAKGCFVLAVVLLVFETVSLSSRLSLLLLISRISRVF</sequence>
<dbReference type="Proteomes" id="UP001152797">
    <property type="component" value="Unassembled WGS sequence"/>
</dbReference>
<dbReference type="GO" id="GO:0032259">
    <property type="term" value="P:methylation"/>
    <property type="evidence" value="ECO:0007669"/>
    <property type="project" value="UniProtKB-KW"/>
</dbReference>
<dbReference type="PANTHER" id="PTHR46098">
    <property type="entry name" value="TRNA (CYTOSINE(38)-C(5))-METHYLTRANSFERASE"/>
    <property type="match status" value="1"/>
</dbReference>
<feature type="compositionally biased region" description="Low complexity" evidence="4">
    <location>
        <begin position="1415"/>
        <end position="1424"/>
    </location>
</feature>
<evidence type="ECO:0000313" key="5">
    <source>
        <dbReference type="EMBL" id="CAI4020191.1"/>
    </source>
</evidence>
<dbReference type="InterPro" id="IPR029063">
    <property type="entry name" value="SAM-dependent_MTases_sf"/>
</dbReference>
<dbReference type="EMBL" id="CAMXCT010006796">
    <property type="protein sequence ID" value="CAI4020191.1"/>
    <property type="molecule type" value="Genomic_DNA"/>
</dbReference>
<evidence type="ECO:0000256" key="2">
    <source>
        <dbReference type="ARBA" id="ARBA00022679"/>
    </source>
</evidence>
<dbReference type="EMBL" id="CAMXCT020006796">
    <property type="protein sequence ID" value="CAL1173566.1"/>
    <property type="molecule type" value="Genomic_DNA"/>
</dbReference>
<dbReference type="GO" id="GO:0003676">
    <property type="term" value="F:nucleic acid binding"/>
    <property type="evidence" value="ECO:0007669"/>
    <property type="project" value="InterPro"/>
</dbReference>
<reference evidence="5" key="1">
    <citation type="submission" date="2022-10" db="EMBL/GenBank/DDBJ databases">
        <authorList>
            <person name="Chen Y."/>
            <person name="Dougan E. K."/>
            <person name="Chan C."/>
            <person name="Rhodes N."/>
            <person name="Thang M."/>
        </authorList>
    </citation>
    <scope>NUCLEOTIDE SEQUENCE</scope>
</reference>
<name>A0A9P1GS14_9DINO</name>
<comment type="caution">
    <text evidence="5">The sequence shown here is derived from an EMBL/GenBank/DDBJ whole genome shotgun (WGS) entry which is preliminary data.</text>
</comment>
<dbReference type="Gene3D" id="3.30.420.10">
    <property type="entry name" value="Ribonuclease H-like superfamily/Ribonuclease H"/>
    <property type="match status" value="1"/>
</dbReference>
<evidence type="ECO:0000313" key="7">
    <source>
        <dbReference type="Proteomes" id="UP001152797"/>
    </source>
</evidence>
<dbReference type="SUPFAM" id="SSF53335">
    <property type="entry name" value="S-adenosyl-L-methionine-dependent methyltransferases"/>
    <property type="match status" value="1"/>
</dbReference>
<keyword evidence="7" id="KW-1185">Reference proteome</keyword>
<dbReference type="InterPro" id="IPR036397">
    <property type="entry name" value="RNaseH_sf"/>
</dbReference>
<evidence type="ECO:0000256" key="3">
    <source>
        <dbReference type="ARBA" id="ARBA00022691"/>
    </source>
</evidence>
<keyword evidence="1 6" id="KW-0489">Methyltransferase</keyword>
<dbReference type="InterPro" id="IPR001525">
    <property type="entry name" value="C5_MeTfrase"/>
</dbReference>
<dbReference type="PANTHER" id="PTHR46098:SF1">
    <property type="entry name" value="TRNA (CYTOSINE(38)-C(5))-METHYLTRANSFERASE"/>
    <property type="match status" value="1"/>
</dbReference>
<evidence type="ECO:0000313" key="6">
    <source>
        <dbReference type="EMBL" id="CAL4807503.1"/>
    </source>
</evidence>
<dbReference type="InterPro" id="IPR050750">
    <property type="entry name" value="C5-MTase"/>
</dbReference>
<gene>
    <name evidence="5" type="ORF">C1SCF055_LOCUS44632</name>
</gene>
<protein>
    <submittedName>
        <fullName evidence="6">Type II methyltransferase M.NlaX (M.NlaX) (Cytosine-specific methyltransferase NlaX)</fullName>
    </submittedName>
</protein>
<proteinExistence type="predicted"/>
<accession>A0A9P1GS14</accession>
<evidence type="ECO:0000256" key="1">
    <source>
        <dbReference type="ARBA" id="ARBA00022603"/>
    </source>
</evidence>
<dbReference type="Gene3D" id="3.40.50.150">
    <property type="entry name" value="Vaccinia Virus protein VP39"/>
    <property type="match status" value="1"/>
</dbReference>
<evidence type="ECO:0000256" key="4">
    <source>
        <dbReference type="SAM" id="MobiDB-lite"/>
    </source>
</evidence>
<dbReference type="SUPFAM" id="SSF53098">
    <property type="entry name" value="Ribonuclease H-like"/>
    <property type="match status" value="1"/>
</dbReference>
<dbReference type="Pfam" id="PF00145">
    <property type="entry name" value="DNA_methylase"/>
    <property type="match status" value="1"/>
</dbReference>
<reference evidence="6 7" key="2">
    <citation type="submission" date="2024-05" db="EMBL/GenBank/DDBJ databases">
        <authorList>
            <person name="Chen Y."/>
            <person name="Shah S."/>
            <person name="Dougan E. K."/>
            <person name="Thang M."/>
            <person name="Chan C."/>
        </authorList>
    </citation>
    <scope>NUCLEOTIDE SEQUENCE [LARGE SCALE GENOMIC DNA]</scope>
</reference>
<keyword evidence="3" id="KW-0949">S-adenosyl-L-methionine</keyword>
<dbReference type="InterPro" id="IPR012337">
    <property type="entry name" value="RNaseH-like_sf"/>
</dbReference>
<feature type="region of interest" description="Disordered" evidence="4">
    <location>
        <begin position="988"/>
        <end position="1011"/>
    </location>
</feature>